<proteinExistence type="predicted"/>
<organism evidence="2 3">
    <name type="scientific">Glossina brevipalpis</name>
    <dbReference type="NCBI Taxonomy" id="37001"/>
    <lineage>
        <taxon>Eukaryota</taxon>
        <taxon>Metazoa</taxon>
        <taxon>Ecdysozoa</taxon>
        <taxon>Arthropoda</taxon>
        <taxon>Hexapoda</taxon>
        <taxon>Insecta</taxon>
        <taxon>Pterygota</taxon>
        <taxon>Neoptera</taxon>
        <taxon>Endopterygota</taxon>
        <taxon>Diptera</taxon>
        <taxon>Brachycera</taxon>
        <taxon>Muscomorpha</taxon>
        <taxon>Hippoboscoidea</taxon>
        <taxon>Glossinidae</taxon>
        <taxon>Glossina</taxon>
    </lineage>
</organism>
<dbReference type="VEuPathDB" id="VectorBase:GBRI023690"/>
<evidence type="ECO:0000313" key="3">
    <source>
        <dbReference type="Proteomes" id="UP000091820"/>
    </source>
</evidence>
<reference evidence="3" key="1">
    <citation type="submission" date="2014-03" db="EMBL/GenBank/DDBJ databases">
        <authorList>
            <person name="Aksoy S."/>
            <person name="Warren W."/>
            <person name="Wilson R.K."/>
        </authorList>
    </citation>
    <scope>NUCLEOTIDE SEQUENCE [LARGE SCALE GENOMIC DNA]</scope>
    <source>
        <strain evidence="3">IAEA</strain>
    </source>
</reference>
<sequence length="107" mass="12300">MVMASFHMNIIYCIYANEDRFDPHHIFVHDTVLCNKSNVEKIIPVLATFLTCLVLSLQLGSLLGIGVNILFILRHAPHPTLRAETISLNVFVVWRRQRNNNYQANPK</sequence>
<keyword evidence="1" id="KW-0472">Membrane</keyword>
<accession>A0A1A9WL96</accession>
<dbReference type="Proteomes" id="UP000091820">
    <property type="component" value="Unassembled WGS sequence"/>
</dbReference>
<dbReference type="AlphaFoldDB" id="A0A1A9WL96"/>
<protein>
    <submittedName>
        <fullName evidence="2">Uncharacterized protein</fullName>
    </submittedName>
</protein>
<evidence type="ECO:0000256" key="1">
    <source>
        <dbReference type="SAM" id="Phobius"/>
    </source>
</evidence>
<name>A0A1A9WL96_9MUSC</name>
<reference evidence="2" key="2">
    <citation type="submission" date="2020-05" db="UniProtKB">
        <authorList>
            <consortium name="EnsemblMetazoa"/>
        </authorList>
    </citation>
    <scope>IDENTIFICATION</scope>
    <source>
        <strain evidence="2">IAEA</strain>
    </source>
</reference>
<feature type="transmembrane region" description="Helical" evidence="1">
    <location>
        <begin position="45"/>
        <end position="73"/>
    </location>
</feature>
<keyword evidence="1" id="KW-0812">Transmembrane</keyword>
<keyword evidence="1" id="KW-1133">Transmembrane helix</keyword>
<keyword evidence="3" id="KW-1185">Reference proteome</keyword>
<dbReference type="EnsemblMetazoa" id="GBRI023690-RA">
    <property type="protein sequence ID" value="GBRI023690-PA"/>
    <property type="gene ID" value="GBRI023690"/>
</dbReference>
<evidence type="ECO:0000313" key="2">
    <source>
        <dbReference type="EnsemblMetazoa" id="GBRI023690-PA"/>
    </source>
</evidence>